<dbReference type="RefSeq" id="WP_345339342.1">
    <property type="nucleotide sequence ID" value="NZ_BAABLI010000008.1"/>
</dbReference>
<reference evidence="3" key="1">
    <citation type="journal article" date="2019" name="Int. J. Syst. Evol. Microbiol.">
        <title>The Global Catalogue of Microorganisms (GCM) 10K type strain sequencing project: providing services to taxonomists for standard genome sequencing and annotation.</title>
        <authorList>
            <consortium name="The Broad Institute Genomics Platform"/>
            <consortium name="The Broad Institute Genome Sequencing Center for Infectious Disease"/>
            <person name="Wu L."/>
            <person name="Ma J."/>
        </authorList>
    </citation>
    <scope>NUCLEOTIDE SEQUENCE [LARGE SCALE GENOMIC DNA]</scope>
    <source>
        <strain evidence="3">CGMCC 1.10992</strain>
    </source>
</reference>
<name>A0ABW4XMB6_9GAMM</name>
<organism evidence="2 3">
    <name type="scientific">Corallincola platygyrae</name>
    <dbReference type="NCBI Taxonomy" id="1193278"/>
    <lineage>
        <taxon>Bacteria</taxon>
        <taxon>Pseudomonadati</taxon>
        <taxon>Pseudomonadota</taxon>
        <taxon>Gammaproteobacteria</taxon>
        <taxon>Alteromonadales</taxon>
        <taxon>Psychromonadaceae</taxon>
        <taxon>Corallincola</taxon>
    </lineage>
</organism>
<gene>
    <name evidence="2" type="ORF">ACFSJ3_09820</name>
</gene>
<feature type="domain" description="HTH cro/C1-type" evidence="1">
    <location>
        <begin position="11"/>
        <end position="63"/>
    </location>
</feature>
<dbReference type="Pfam" id="PF13443">
    <property type="entry name" value="HTH_26"/>
    <property type="match status" value="1"/>
</dbReference>
<protein>
    <submittedName>
        <fullName evidence="2">Helix-turn-helix domain-containing protein</fullName>
    </submittedName>
</protein>
<sequence length="243" mass="28437">MNQTKQLHLALKTILKQQQKTYADVAQCLQLSEPSVKRLFSQGALTVQRIETICSWLGTDLFALLETMEHLRPKLDQLSFEQEQTLVSDPLLLLIAVSALNFWQFEELLEHYDLDSHTLINKLAELDRMGIIELLPGNRIRILVSTTFRWLSRGPIQTFFRESVEKEFFQHGFNDNTSQLVCINGMLSDDALYQLSEELTKVEQKFVQLNQTQRRLPISQKHGTTLVMAYRRWQFSEFNKFRK</sequence>
<dbReference type="Proteomes" id="UP001597380">
    <property type="component" value="Unassembled WGS sequence"/>
</dbReference>
<keyword evidence="3" id="KW-1185">Reference proteome</keyword>
<accession>A0ABW4XMB6</accession>
<dbReference type="InterPro" id="IPR001387">
    <property type="entry name" value="Cro/C1-type_HTH"/>
</dbReference>
<evidence type="ECO:0000313" key="2">
    <source>
        <dbReference type="EMBL" id="MFD2096279.1"/>
    </source>
</evidence>
<dbReference type="EMBL" id="JBHUHT010000012">
    <property type="protein sequence ID" value="MFD2096279.1"/>
    <property type="molecule type" value="Genomic_DNA"/>
</dbReference>
<dbReference type="InterPro" id="IPR010982">
    <property type="entry name" value="Lambda_DNA-bd_dom_sf"/>
</dbReference>
<dbReference type="SUPFAM" id="SSF47413">
    <property type="entry name" value="lambda repressor-like DNA-binding domains"/>
    <property type="match status" value="1"/>
</dbReference>
<evidence type="ECO:0000259" key="1">
    <source>
        <dbReference type="Pfam" id="PF13443"/>
    </source>
</evidence>
<comment type="caution">
    <text evidence="2">The sequence shown here is derived from an EMBL/GenBank/DDBJ whole genome shotgun (WGS) entry which is preliminary data.</text>
</comment>
<proteinExistence type="predicted"/>
<evidence type="ECO:0000313" key="3">
    <source>
        <dbReference type="Proteomes" id="UP001597380"/>
    </source>
</evidence>